<dbReference type="HOGENOM" id="CLU_1758819_0_0_1"/>
<keyword evidence="2" id="KW-1185">Reference proteome</keyword>
<dbReference type="RefSeq" id="XP_009160084.1">
    <property type="nucleotide sequence ID" value="XM_009161836.1"/>
</dbReference>
<dbReference type="InParanoid" id="H6C7C7"/>
<evidence type="ECO:0000313" key="1">
    <source>
        <dbReference type="EMBL" id="EHY59623.1"/>
    </source>
</evidence>
<dbReference type="Proteomes" id="UP000007304">
    <property type="component" value="Unassembled WGS sequence"/>
</dbReference>
<dbReference type="EMBL" id="JH226135">
    <property type="protein sequence ID" value="EHY59623.1"/>
    <property type="molecule type" value="Genomic_DNA"/>
</dbReference>
<dbReference type="VEuPathDB" id="FungiDB:HMPREF1120_07608"/>
<evidence type="ECO:0000313" key="2">
    <source>
        <dbReference type="Proteomes" id="UP000007304"/>
    </source>
</evidence>
<name>H6C7C7_EXODN</name>
<proteinExistence type="predicted"/>
<protein>
    <submittedName>
        <fullName evidence="1">Uncharacterized protein</fullName>
    </submittedName>
</protein>
<accession>H6C7C7</accession>
<dbReference type="AlphaFoldDB" id="H6C7C7"/>
<sequence length="148" mass="18010">MLVLGSSRSACRHRRVRDMVFPAITPSSGRRSLHMRMCVWIVMDDSDFADPGRPLFNNVINGVIIVMFRLWRQLRWQWGIDLILQVWRHGIIRSSWGRRRKWWWWRRWRWGWCPSTTARTTTPDRRFFDDFNLWLSNANQIEKLCSDC</sequence>
<dbReference type="GeneID" id="20312247"/>
<gene>
    <name evidence="1" type="ORF">HMPREF1120_07608</name>
</gene>
<organism evidence="1 2">
    <name type="scientific">Exophiala dermatitidis (strain ATCC 34100 / CBS 525.76 / NIH/UT8656)</name>
    <name type="common">Black yeast</name>
    <name type="synonym">Wangiella dermatitidis</name>
    <dbReference type="NCBI Taxonomy" id="858893"/>
    <lineage>
        <taxon>Eukaryota</taxon>
        <taxon>Fungi</taxon>
        <taxon>Dikarya</taxon>
        <taxon>Ascomycota</taxon>
        <taxon>Pezizomycotina</taxon>
        <taxon>Eurotiomycetes</taxon>
        <taxon>Chaetothyriomycetidae</taxon>
        <taxon>Chaetothyriales</taxon>
        <taxon>Herpotrichiellaceae</taxon>
        <taxon>Exophiala</taxon>
    </lineage>
</organism>
<reference evidence="1" key="1">
    <citation type="submission" date="2011-07" db="EMBL/GenBank/DDBJ databases">
        <title>The Genome Sequence of Exophiala (Wangiella) dermatitidis NIH/UT8656.</title>
        <authorList>
            <consortium name="The Broad Institute Genome Sequencing Platform"/>
            <person name="Cuomo C."/>
            <person name="Wang Z."/>
            <person name="Hunicke-Smith S."/>
            <person name="Szanislo P.J."/>
            <person name="Earl A."/>
            <person name="Young S.K."/>
            <person name="Zeng Q."/>
            <person name="Gargeya S."/>
            <person name="Fitzgerald M."/>
            <person name="Haas B."/>
            <person name="Abouelleil A."/>
            <person name="Alvarado L."/>
            <person name="Arachchi H.M."/>
            <person name="Berlin A."/>
            <person name="Brown A."/>
            <person name="Chapman S.B."/>
            <person name="Chen Z."/>
            <person name="Dunbar C."/>
            <person name="Freedman E."/>
            <person name="Gearin G."/>
            <person name="Gellesch M."/>
            <person name="Goldberg J."/>
            <person name="Griggs A."/>
            <person name="Gujja S."/>
            <person name="Heiman D."/>
            <person name="Howarth C."/>
            <person name="Larson L."/>
            <person name="Lui A."/>
            <person name="MacDonald P.J.P."/>
            <person name="Montmayeur A."/>
            <person name="Murphy C."/>
            <person name="Neiman D."/>
            <person name="Pearson M."/>
            <person name="Priest M."/>
            <person name="Roberts A."/>
            <person name="Saif S."/>
            <person name="Shea T."/>
            <person name="Shenoy N."/>
            <person name="Sisk P."/>
            <person name="Stolte C."/>
            <person name="Sykes S."/>
            <person name="Wortman J."/>
            <person name="Nusbaum C."/>
            <person name="Birren B."/>
        </authorList>
    </citation>
    <scope>NUCLEOTIDE SEQUENCE</scope>
    <source>
        <strain evidence="1">NIH/UT8656</strain>
    </source>
</reference>